<evidence type="ECO:0000256" key="3">
    <source>
        <dbReference type="ARBA" id="ARBA00022553"/>
    </source>
</evidence>
<protein>
    <submittedName>
        <fullName evidence="12">ATPase, P-type (Transporting), HAD superfamily, subfamily IC</fullName>
    </submittedName>
</protein>
<dbReference type="Pfam" id="PF00690">
    <property type="entry name" value="Cation_ATPase_N"/>
    <property type="match status" value="1"/>
</dbReference>
<keyword evidence="5" id="KW-0547">Nucleotide-binding</keyword>
<dbReference type="PROSITE" id="PS00154">
    <property type="entry name" value="ATPASE_E1_E2"/>
    <property type="match status" value="1"/>
</dbReference>
<evidence type="ECO:0000256" key="6">
    <source>
        <dbReference type="ARBA" id="ARBA00022840"/>
    </source>
</evidence>
<dbReference type="InterPro" id="IPR004014">
    <property type="entry name" value="ATPase_P-typ_cation-transptr_N"/>
</dbReference>
<dbReference type="SUPFAM" id="SSF81653">
    <property type="entry name" value="Calcium ATPase, transduction domain A"/>
    <property type="match status" value="1"/>
</dbReference>
<feature type="transmembrane region" description="Helical" evidence="10">
    <location>
        <begin position="254"/>
        <end position="274"/>
    </location>
</feature>
<evidence type="ECO:0000256" key="1">
    <source>
        <dbReference type="ARBA" id="ARBA00004141"/>
    </source>
</evidence>
<feature type="transmembrane region" description="Helical" evidence="10">
    <location>
        <begin position="691"/>
        <end position="713"/>
    </location>
</feature>
<dbReference type="PRINTS" id="PR00119">
    <property type="entry name" value="CATATPASE"/>
</dbReference>
<dbReference type="InterPro" id="IPR036412">
    <property type="entry name" value="HAD-like_sf"/>
</dbReference>
<dbReference type="AlphaFoldDB" id="C6HUU0"/>
<name>C6HUU0_9BACT</name>
<organism evidence="12 13">
    <name type="scientific">Leptospirillum ferrodiazotrophum</name>
    <dbReference type="NCBI Taxonomy" id="412449"/>
    <lineage>
        <taxon>Bacteria</taxon>
        <taxon>Pseudomonadati</taxon>
        <taxon>Nitrospirota</taxon>
        <taxon>Nitrospiria</taxon>
        <taxon>Nitrospirales</taxon>
        <taxon>Nitrospiraceae</taxon>
        <taxon>Leptospirillum</taxon>
    </lineage>
</organism>
<keyword evidence="8 10" id="KW-1133">Transmembrane helix</keyword>
<dbReference type="InterPro" id="IPR001757">
    <property type="entry name" value="P_typ_ATPase"/>
</dbReference>
<dbReference type="PANTHER" id="PTHR42861">
    <property type="entry name" value="CALCIUM-TRANSPORTING ATPASE"/>
    <property type="match status" value="1"/>
</dbReference>
<keyword evidence="6" id="KW-0067">ATP-binding</keyword>
<evidence type="ECO:0000313" key="12">
    <source>
        <dbReference type="EMBL" id="EES53551.1"/>
    </source>
</evidence>
<dbReference type="SMART" id="SM00831">
    <property type="entry name" value="Cation_ATPase_N"/>
    <property type="match status" value="1"/>
</dbReference>
<proteinExistence type="inferred from homology"/>
<evidence type="ECO:0000259" key="11">
    <source>
        <dbReference type="SMART" id="SM00831"/>
    </source>
</evidence>
<feature type="domain" description="Cation-transporting P-type ATPase N-terminal" evidence="11">
    <location>
        <begin position="38"/>
        <end position="104"/>
    </location>
</feature>
<dbReference type="SFLD" id="SFLDF00027">
    <property type="entry name" value="p-type_atpase"/>
    <property type="match status" value="1"/>
</dbReference>
<sequence length="811" mass="87455">MSIRSSMKNPGPLMQENPWEPIIANELSDPSDSGPLESTMSLPLSEDTFSGLTTEAAAELLRNVGPNAVSLSEPSQIHLLLLKFWGPIPWMLETAFFLEYVLGKRLEAGIIIVLLFVNALLAFTKEQKGQEALALLRSRLEIRARVKRDGIWQEINSEGLVPGDLVHIRTGDFVPADMDLVSGNLLVDQSSLTGEALPVEKNPKDALWSGSLVRRGEGNGFVSRTGSRCAFGKTAKLVHDATTRSHFEEVVLQIVRSLLAFDLLLAILLFPLALHEGSSPASLIPFVLILLVSAIPVALPPTFTLANSLSAEVLSRKGVLVTRLSAISDAAVMEDLLCDKTGTLTENRLTLQELRPSPGVSEKDLLEAAMAASDVSAQDPLEMAIFDEAKKRGVMSSGQERRVSLVPFDPATKRTEAVVESDRGARYRIVKGAPGIMAMAGVPEKDLEGLDLSGQRTIAVAKGDLLPEAPLKMLGLLSFSDPLREESPAVIQTLRNLGIRIRLATGDTPEGAVDVAKSLDLALPPCSATAIADGHVMDCEVFAGVMPEDKFHLVGVLQKMGRIVGMTGDGVNDAPALKQAEVGIAVAKSSDIARAAASMILVAPGLGGLAEALEEGRKVYHRIQNYVLNKIVKTLEVALFLTGGLLLFHTYVVDSRMILLLIFTNDFVTMSLASDHVRFSVHPNRWNIRRLMAMAILIAFLWLTLTLSVFYAGRAWLHLSPGACQTLAFFTLVLTGLGNVLVIRERGPLWMTKPSRALSLAIFGDLFVVAVLAGTNLLLTPLPLSVLLGDIFLVGTTTLLVDRVKGAFLKP</sequence>
<dbReference type="InterPro" id="IPR008250">
    <property type="entry name" value="ATPase_P-typ_transduc_dom_A_sf"/>
</dbReference>
<keyword evidence="4 10" id="KW-0812">Transmembrane</keyword>
<dbReference type="Gene3D" id="2.70.150.10">
    <property type="entry name" value="Calcium-transporting ATPase, cytoplasmic transduction domain A"/>
    <property type="match status" value="1"/>
</dbReference>
<evidence type="ECO:0000256" key="7">
    <source>
        <dbReference type="ARBA" id="ARBA00022967"/>
    </source>
</evidence>
<feature type="transmembrane region" description="Helical" evidence="10">
    <location>
        <begin position="658"/>
        <end position="679"/>
    </location>
</feature>
<dbReference type="Gene3D" id="1.20.1110.10">
    <property type="entry name" value="Calcium-transporting ATPase, transmembrane domain"/>
    <property type="match status" value="1"/>
</dbReference>
<dbReference type="InterPro" id="IPR023298">
    <property type="entry name" value="ATPase_P-typ_TM_dom_sf"/>
</dbReference>
<keyword evidence="9 10" id="KW-0472">Membrane</keyword>
<keyword evidence="7" id="KW-1278">Translocase</keyword>
<evidence type="ECO:0000313" key="13">
    <source>
        <dbReference type="Proteomes" id="UP000009374"/>
    </source>
</evidence>
<comment type="subcellular location">
    <subcellularLocation>
        <location evidence="1">Membrane</location>
        <topology evidence="1">Multi-pass membrane protein</topology>
    </subcellularLocation>
</comment>
<evidence type="ECO:0000256" key="4">
    <source>
        <dbReference type="ARBA" id="ARBA00022692"/>
    </source>
</evidence>
<feature type="transmembrane region" description="Helical" evidence="10">
    <location>
        <begin position="108"/>
        <end position="124"/>
    </location>
</feature>
<dbReference type="GO" id="GO:0005524">
    <property type="term" value="F:ATP binding"/>
    <property type="evidence" value="ECO:0007669"/>
    <property type="project" value="UniProtKB-KW"/>
</dbReference>
<feature type="transmembrane region" description="Helical" evidence="10">
    <location>
        <begin position="280"/>
        <end position="299"/>
    </location>
</feature>
<gene>
    <name evidence="12" type="ORF">UBAL3_74420008</name>
</gene>
<dbReference type="SFLD" id="SFLDG00002">
    <property type="entry name" value="C1.7:_P-type_atpase_like"/>
    <property type="match status" value="1"/>
</dbReference>
<evidence type="ECO:0000256" key="5">
    <source>
        <dbReference type="ARBA" id="ARBA00022741"/>
    </source>
</evidence>
<dbReference type="Gene3D" id="3.40.1110.10">
    <property type="entry name" value="Calcium-transporting ATPase, cytoplasmic domain N"/>
    <property type="match status" value="1"/>
</dbReference>
<feature type="transmembrane region" description="Helical" evidence="10">
    <location>
        <begin position="631"/>
        <end position="652"/>
    </location>
</feature>
<dbReference type="InterPro" id="IPR044492">
    <property type="entry name" value="P_typ_ATPase_HD_dom"/>
</dbReference>
<dbReference type="Proteomes" id="UP000009374">
    <property type="component" value="Unassembled WGS sequence"/>
</dbReference>
<dbReference type="SUPFAM" id="SSF56784">
    <property type="entry name" value="HAD-like"/>
    <property type="match status" value="1"/>
</dbReference>
<feature type="transmembrane region" description="Helical" evidence="10">
    <location>
        <begin position="725"/>
        <end position="743"/>
    </location>
</feature>
<dbReference type="SFLD" id="SFLDS00003">
    <property type="entry name" value="Haloacid_Dehalogenase"/>
    <property type="match status" value="1"/>
</dbReference>
<evidence type="ECO:0000256" key="9">
    <source>
        <dbReference type="ARBA" id="ARBA00023136"/>
    </source>
</evidence>
<keyword evidence="13" id="KW-1185">Reference proteome</keyword>
<dbReference type="Pfam" id="PF00702">
    <property type="entry name" value="Hydrolase"/>
    <property type="match status" value="1"/>
</dbReference>
<evidence type="ECO:0000256" key="8">
    <source>
        <dbReference type="ARBA" id="ARBA00022989"/>
    </source>
</evidence>
<dbReference type="InterPro" id="IPR018303">
    <property type="entry name" value="ATPase_P-typ_P_site"/>
</dbReference>
<dbReference type="FunFam" id="2.70.150.10:FF:000042">
    <property type="entry name" value="Plasma membrane ATPase"/>
    <property type="match status" value="1"/>
</dbReference>
<dbReference type="InterPro" id="IPR023214">
    <property type="entry name" value="HAD_sf"/>
</dbReference>
<dbReference type="InterPro" id="IPR023299">
    <property type="entry name" value="ATPase_P-typ_cyto_dom_N"/>
</dbReference>
<dbReference type="Pfam" id="PF00122">
    <property type="entry name" value="E1-E2_ATPase"/>
    <property type="match status" value="1"/>
</dbReference>
<dbReference type="PRINTS" id="PR00120">
    <property type="entry name" value="HATPASE"/>
</dbReference>
<feature type="transmembrane region" description="Helical" evidence="10">
    <location>
        <begin position="755"/>
        <end position="778"/>
    </location>
</feature>
<dbReference type="InterPro" id="IPR059000">
    <property type="entry name" value="ATPase_P-type_domA"/>
</dbReference>
<reference evidence="12 13" key="1">
    <citation type="journal article" date="2009" name="Appl. Environ. Microbiol.">
        <title>Community genomic and proteomic analyses of chemoautotrophic iron-oxidizing "Leptospirillum rubarum" (Group II) and "Leptospirillum ferrodiazotrophum" (Group III) bacteria in acid mine drainage biofilms.</title>
        <authorList>
            <person name="Goltsman D.S."/>
            <person name="Denef V.J."/>
            <person name="Singer S.W."/>
            <person name="VerBerkmoes N.C."/>
            <person name="Lefsrud M."/>
            <person name="Mueller R.S."/>
            <person name="Dick G.J."/>
            <person name="Sun C.L."/>
            <person name="Wheeler K.E."/>
            <person name="Zemla A."/>
            <person name="Baker B.J."/>
            <person name="Hauser L."/>
            <person name="Land M."/>
            <person name="Shah M.B."/>
            <person name="Thelen M.P."/>
            <person name="Hettich R.L."/>
            <person name="Banfield J.F."/>
        </authorList>
    </citation>
    <scope>NUCLEOTIDE SEQUENCE [LARGE SCALE GENOMIC DNA]</scope>
</reference>
<dbReference type="NCBIfam" id="TIGR01494">
    <property type="entry name" value="ATPase_P-type"/>
    <property type="match status" value="2"/>
</dbReference>
<evidence type="ECO:0000256" key="2">
    <source>
        <dbReference type="ARBA" id="ARBA00008804"/>
    </source>
</evidence>
<comment type="similarity">
    <text evidence="2">Belongs to the cation transport ATPase (P-type) (TC 3.A.3) family. Type IIIA subfamily.</text>
</comment>
<dbReference type="GO" id="GO:0016020">
    <property type="term" value="C:membrane"/>
    <property type="evidence" value="ECO:0007669"/>
    <property type="project" value="UniProtKB-SubCell"/>
</dbReference>
<accession>C6HUU0</accession>
<dbReference type="GO" id="GO:0016887">
    <property type="term" value="F:ATP hydrolysis activity"/>
    <property type="evidence" value="ECO:0007669"/>
    <property type="project" value="InterPro"/>
</dbReference>
<dbReference type="EMBL" id="GG693859">
    <property type="protein sequence ID" value="EES53551.1"/>
    <property type="molecule type" value="Genomic_DNA"/>
</dbReference>
<dbReference type="SUPFAM" id="SSF81665">
    <property type="entry name" value="Calcium ATPase, transmembrane domain M"/>
    <property type="match status" value="1"/>
</dbReference>
<evidence type="ECO:0000256" key="10">
    <source>
        <dbReference type="SAM" id="Phobius"/>
    </source>
</evidence>
<dbReference type="Gene3D" id="3.40.50.1000">
    <property type="entry name" value="HAD superfamily/HAD-like"/>
    <property type="match status" value="1"/>
</dbReference>
<keyword evidence="3" id="KW-0597">Phosphoprotein</keyword>